<feature type="compositionally biased region" description="Polar residues" evidence="1">
    <location>
        <begin position="225"/>
        <end position="240"/>
    </location>
</feature>
<sequence>MVETRSGVHFPAKGSIQDGEQIQQHSPSPENVDSDEDQIPCVISPNRPIDPSIRSLDHRRTRKRQLDGDLSIQPNPPKKRKIEPLGTSRNAHLHLTPASSFARQLSGTATAGKASKSPSPGDAVPPGLVSSVNAAFKKKGRGEHQRVPAPANSQLSNVAAGSQENETMQENAKVNTQVQSNHDERIGLQDPLNNDHTSIGASRRGKSSTAPIIELQEGHEAEAGPSSNSAAQHPSGDAQSQADIWDVPMIPCQKSLPKKSGASDTSAELPRRVRRIEVHIPQRGSRHVQLSQTGQIHSSEQTGPVLERDRNVSPELGEPEPEVNAQDIQQEDEVAVGSGHIDGFSSDDEDLSDFDFSENGFAQDVAKFRTRYPGGYKGSEVIQSLREDDDITTNVGFSALRRALRLMGHEAWSGKGRQWHERPFRFDYMQSGSVRILLKFLTKLERLLEAAPKGPRIREQNKFLKEHGDLLSYYFTKIMAIIRHIRKIKPRYGGLSRSQRNKEITEYDQIQKDVVSLAIPMLFHVLASTWLLGGGKYETRVSFTYSTIELLMRTLGWIGSLYRPLLRAQRQQPHEVEEEDEEDNETKRRRNIRSIKQEKREELEEILNELKQRVEAGLDRLDREEHRRDVERHALQERVKRQKEDRAQRRLEEEGLMAIRERQQRSLLSIRGVHVPLSQSRLSTSTRGSSTQELPRIEELPRIQASQNANDWSIEEKTFLFKKIQESYPNLSNLDDVRWELNRTLEDTEAMAEELLEKMVEAVLPEQAAVDRKAHVREIMQNYRRGRGR</sequence>
<comment type="caution">
    <text evidence="2">The sequence shown here is derived from an EMBL/GenBank/DDBJ whole genome shotgun (WGS) entry which is preliminary data.</text>
</comment>
<feature type="compositionally biased region" description="Polar residues" evidence="1">
    <location>
        <begin position="191"/>
        <end position="200"/>
    </location>
</feature>
<protein>
    <submittedName>
        <fullName evidence="2">Uncharacterized protein</fullName>
    </submittedName>
</protein>
<feature type="compositionally biased region" description="Polar residues" evidence="1">
    <location>
        <begin position="288"/>
        <end position="302"/>
    </location>
</feature>
<feature type="compositionally biased region" description="Polar residues" evidence="1">
    <location>
        <begin position="97"/>
        <end position="109"/>
    </location>
</feature>
<feature type="region of interest" description="Disordered" evidence="1">
    <location>
        <begin position="283"/>
        <end position="325"/>
    </location>
</feature>
<feature type="compositionally biased region" description="Polar residues" evidence="1">
    <location>
        <begin position="18"/>
        <end position="31"/>
    </location>
</feature>
<feature type="region of interest" description="Disordered" evidence="1">
    <location>
        <begin position="571"/>
        <end position="593"/>
    </location>
</feature>
<gene>
    <name evidence="2" type="ORF">Daesc_002268</name>
</gene>
<name>A0AAX6MWV5_9PEZI</name>
<dbReference type="EMBL" id="JBANMG010000002">
    <property type="protein sequence ID" value="KAK6956984.1"/>
    <property type="molecule type" value="Genomic_DNA"/>
</dbReference>
<feature type="region of interest" description="Disordered" evidence="1">
    <location>
        <begin position="1"/>
        <end position="240"/>
    </location>
</feature>
<dbReference type="Proteomes" id="UP001369815">
    <property type="component" value="Unassembled WGS sequence"/>
</dbReference>
<organism evidence="2 3">
    <name type="scientific">Daldinia eschscholtzii</name>
    <dbReference type="NCBI Taxonomy" id="292717"/>
    <lineage>
        <taxon>Eukaryota</taxon>
        <taxon>Fungi</taxon>
        <taxon>Dikarya</taxon>
        <taxon>Ascomycota</taxon>
        <taxon>Pezizomycotina</taxon>
        <taxon>Sordariomycetes</taxon>
        <taxon>Xylariomycetidae</taxon>
        <taxon>Xylariales</taxon>
        <taxon>Hypoxylaceae</taxon>
        <taxon>Daldinia</taxon>
    </lineage>
</organism>
<evidence type="ECO:0000256" key="1">
    <source>
        <dbReference type="SAM" id="MobiDB-lite"/>
    </source>
</evidence>
<accession>A0AAX6MWV5</accession>
<dbReference type="AlphaFoldDB" id="A0AAX6MWV5"/>
<proteinExistence type="predicted"/>
<feature type="compositionally biased region" description="Polar residues" evidence="1">
    <location>
        <begin position="151"/>
        <end position="180"/>
    </location>
</feature>
<evidence type="ECO:0000313" key="3">
    <source>
        <dbReference type="Proteomes" id="UP001369815"/>
    </source>
</evidence>
<evidence type="ECO:0000313" key="2">
    <source>
        <dbReference type="EMBL" id="KAK6956984.1"/>
    </source>
</evidence>
<reference evidence="2 3" key="1">
    <citation type="journal article" date="2024" name="Front Chem Biol">
        <title>Unveiling the potential of Daldinia eschscholtzii MFLUCC 19-0629 through bioactivity and bioinformatics studies for enhanced sustainable agriculture production.</title>
        <authorList>
            <person name="Brooks S."/>
            <person name="Weaver J.A."/>
            <person name="Klomchit A."/>
            <person name="Alharthi S.A."/>
            <person name="Onlamun T."/>
            <person name="Nurani R."/>
            <person name="Vong T.K."/>
            <person name="Alberti F."/>
            <person name="Greco C."/>
        </authorList>
    </citation>
    <scope>NUCLEOTIDE SEQUENCE [LARGE SCALE GENOMIC DNA]</scope>
    <source>
        <strain evidence="2">MFLUCC 19-0629</strain>
    </source>
</reference>
<keyword evidence="3" id="KW-1185">Reference proteome</keyword>